<dbReference type="RefSeq" id="XP_033390283.1">
    <property type="nucleotide sequence ID" value="XM_033526757.1"/>
</dbReference>
<dbReference type="PROSITE" id="PS50088">
    <property type="entry name" value="ANK_REPEAT"/>
    <property type="match status" value="1"/>
</dbReference>
<evidence type="ECO:0000313" key="4">
    <source>
        <dbReference type="EMBL" id="KAF2021944.1"/>
    </source>
</evidence>
<dbReference type="InterPro" id="IPR002110">
    <property type="entry name" value="Ankyrin_rpt"/>
</dbReference>
<feature type="repeat" description="ANK" evidence="3">
    <location>
        <begin position="240"/>
        <end position="269"/>
    </location>
</feature>
<dbReference type="PANTHER" id="PTHR24189:SF72">
    <property type="entry name" value="ANKYRIN REPEAT-CONTAINING DOMAIN-CONTAINING PROTEIN"/>
    <property type="match status" value="1"/>
</dbReference>
<dbReference type="SUPFAM" id="SSF48403">
    <property type="entry name" value="Ankyrin repeat"/>
    <property type="match status" value="1"/>
</dbReference>
<dbReference type="OrthoDB" id="3664645at2759"/>
<dbReference type="GeneID" id="54284154"/>
<keyword evidence="5" id="KW-1185">Reference proteome</keyword>
<gene>
    <name evidence="4" type="ORF">BU24DRAFT_417589</name>
</gene>
<dbReference type="Proteomes" id="UP000799778">
    <property type="component" value="Unassembled WGS sequence"/>
</dbReference>
<dbReference type="SMART" id="SM00248">
    <property type="entry name" value="ANK"/>
    <property type="match status" value="3"/>
</dbReference>
<evidence type="ECO:0000256" key="1">
    <source>
        <dbReference type="ARBA" id="ARBA00022737"/>
    </source>
</evidence>
<dbReference type="InterPro" id="IPR050745">
    <property type="entry name" value="Multifunctional_regulatory"/>
</dbReference>
<evidence type="ECO:0000256" key="3">
    <source>
        <dbReference type="PROSITE-ProRule" id="PRU00023"/>
    </source>
</evidence>
<dbReference type="Pfam" id="PF12796">
    <property type="entry name" value="Ank_2"/>
    <property type="match status" value="1"/>
</dbReference>
<sequence length="292" mass="32634">MLRRLVTRSYGVARIYEELKALAAKGNLDKFKECMQRCDSIKSTKWDWLGIREWGNVPCADSKTMMLHEVLMVAAEAGRSEIVKYLMEERGCVVFLSAALVALHNHRWPVLELFLDNGGDINYLYNNMYPFLRHALDSVEQTAWCLEHGADPIGRTAAHDKTVAGLAAECAPLPVIKLLRKYGTDYTQTDALQMAAAGLVPNRLAVMEYLVHEANFPIDQLELEYFPYAFKAYAGNGLGTALHAAARHGCQEAIEFLLQNGADRDKVDTKGRKPIDLARENGFDAGVRLLSQ</sequence>
<dbReference type="EMBL" id="ML978066">
    <property type="protein sequence ID" value="KAF2021944.1"/>
    <property type="molecule type" value="Genomic_DNA"/>
</dbReference>
<reference evidence="4" key="1">
    <citation type="journal article" date="2020" name="Stud. Mycol.">
        <title>101 Dothideomycetes genomes: a test case for predicting lifestyles and emergence of pathogens.</title>
        <authorList>
            <person name="Haridas S."/>
            <person name="Albert R."/>
            <person name="Binder M."/>
            <person name="Bloem J."/>
            <person name="Labutti K."/>
            <person name="Salamov A."/>
            <person name="Andreopoulos B."/>
            <person name="Baker S."/>
            <person name="Barry K."/>
            <person name="Bills G."/>
            <person name="Bluhm B."/>
            <person name="Cannon C."/>
            <person name="Castanera R."/>
            <person name="Culley D."/>
            <person name="Daum C."/>
            <person name="Ezra D."/>
            <person name="Gonzalez J."/>
            <person name="Henrissat B."/>
            <person name="Kuo A."/>
            <person name="Liang C."/>
            <person name="Lipzen A."/>
            <person name="Lutzoni F."/>
            <person name="Magnuson J."/>
            <person name="Mondo S."/>
            <person name="Nolan M."/>
            <person name="Ohm R."/>
            <person name="Pangilinan J."/>
            <person name="Park H.-J."/>
            <person name="Ramirez L."/>
            <person name="Alfaro M."/>
            <person name="Sun H."/>
            <person name="Tritt A."/>
            <person name="Yoshinaga Y."/>
            <person name="Zwiers L.-H."/>
            <person name="Turgeon B."/>
            <person name="Goodwin S."/>
            <person name="Spatafora J."/>
            <person name="Crous P."/>
            <person name="Grigoriev I."/>
        </authorList>
    </citation>
    <scope>NUCLEOTIDE SEQUENCE</scope>
    <source>
        <strain evidence="4">CBS 175.79</strain>
    </source>
</reference>
<dbReference type="AlphaFoldDB" id="A0A6A5YBF3"/>
<evidence type="ECO:0000256" key="2">
    <source>
        <dbReference type="ARBA" id="ARBA00023043"/>
    </source>
</evidence>
<accession>A0A6A5YBF3</accession>
<dbReference type="PANTHER" id="PTHR24189">
    <property type="entry name" value="MYOTROPHIN"/>
    <property type="match status" value="1"/>
</dbReference>
<evidence type="ECO:0000313" key="5">
    <source>
        <dbReference type="Proteomes" id="UP000799778"/>
    </source>
</evidence>
<dbReference type="InterPro" id="IPR036770">
    <property type="entry name" value="Ankyrin_rpt-contain_sf"/>
</dbReference>
<dbReference type="PROSITE" id="PS50297">
    <property type="entry name" value="ANK_REP_REGION"/>
    <property type="match status" value="1"/>
</dbReference>
<keyword evidence="1" id="KW-0677">Repeat</keyword>
<organism evidence="4 5">
    <name type="scientific">Aaosphaeria arxii CBS 175.79</name>
    <dbReference type="NCBI Taxonomy" id="1450172"/>
    <lineage>
        <taxon>Eukaryota</taxon>
        <taxon>Fungi</taxon>
        <taxon>Dikarya</taxon>
        <taxon>Ascomycota</taxon>
        <taxon>Pezizomycotina</taxon>
        <taxon>Dothideomycetes</taxon>
        <taxon>Pleosporomycetidae</taxon>
        <taxon>Pleosporales</taxon>
        <taxon>Pleosporales incertae sedis</taxon>
        <taxon>Aaosphaeria</taxon>
    </lineage>
</organism>
<proteinExistence type="predicted"/>
<protein>
    <submittedName>
        <fullName evidence="4">Ankyrin</fullName>
    </submittedName>
</protein>
<name>A0A6A5YBF3_9PLEO</name>
<keyword evidence="2 3" id="KW-0040">ANK repeat</keyword>
<dbReference type="Gene3D" id="1.25.40.20">
    <property type="entry name" value="Ankyrin repeat-containing domain"/>
    <property type="match status" value="2"/>
</dbReference>